<keyword evidence="2" id="KW-0934">Plastid</keyword>
<dbReference type="RefSeq" id="YP_009399390.1">
    <property type="nucleotide sequence ID" value="NC_035296.1"/>
</dbReference>
<name>A0A1Z1MSR8_9FLOR</name>
<dbReference type="AlphaFoldDB" id="A0A1Z1MSR8"/>
<feature type="transmembrane region" description="Helical" evidence="1">
    <location>
        <begin position="16"/>
        <end position="38"/>
    </location>
</feature>
<organism evidence="2">
    <name type="scientific">Kapraunia schneideri</name>
    <dbReference type="NCBI Taxonomy" id="717899"/>
    <lineage>
        <taxon>Eukaryota</taxon>
        <taxon>Rhodophyta</taxon>
        <taxon>Florideophyceae</taxon>
        <taxon>Rhodymeniophycidae</taxon>
        <taxon>Ceramiales</taxon>
        <taxon>Rhodomelaceae</taxon>
        <taxon>Kapraunia</taxon>
    </lineage>
</organism>
<sequence length="40" mass="4961">MIGLYNLVFNYCFAEIIVLSFFSYFILYKSLVFFLFWFKI</sequence>
<accession>A0A1Z1MSR8</accession>
<dbReference type="GeneID" id="33362073"/>
<keyword evidence="1" id="KW-1133">Transmembrane helix</keyword>
<evidence type="ECO:0000313" key="2">
    <source>
        <dbReference type="EMBL" id="ARW68996.1"/>
    </source>
</evidence>
<keyword evidence="2" id="KW-0150">Chloroplast</keyword>
<protein>
    <submittedName>
        <fullName evidence="2">Uncharacterized protein</fullName>
    </submittedName>
</protein>
<geneLocation type="chloroplast" evidence="2"/>
<keyword evidence="1" id="KW-0472">Membrane</keyword>
<keyword evidence="1" id="KW-0812">Transmembrane</keyword>
<proteinExistence type="predicted"/>
<evidence type="ECO:0000256" key="1">
    <source>
        <dbReference type="SAM" id="Phobius"/>
    </source>
</evidence>
<dbReference type="EMBL" id="MF101454">
    <property type="protein sequence ID" value="ARW68996.1"/>
    <property type="molecule type" value="Genomic_DNA"/>
</dbReference>
<gene>
    <name evidence="2" type="primary">orf40b</name>
</gene>
<reference evidence="2" key="1">
    <citation type="journal article" date="2017" name="J. Phycol.">
        <title>Analysis of chloroplast genomes and a supermatrix inform reclassification of the Rhodomelaceae (Rhodophyta).</title>
        <authorList>
            <person name="Diaz-Tapia P."/>
            <person name="Maggs C.A."/>
            <person name="West J.A."/>
            <person name="Verbruggen H."/>
        </authorList>
    </citation>
    <scope>NUCLEOTIDE SEQUENCE</scope>
    <source>
        <strain evidence="2">PD1720</strain>
    </source>
</reference>